<gene>
    <name evidence="1" type="ORF">Vadar_001901</name>
</gene>
<evidence type="ECO:0000313" key="2">
    <source>
        <dbReference type="Proteomes" id="UP000828048"/>
    </source>
</evidence>
<dbReference type="EMBL" id="CM037152">
    <property type="protein sequence ID" value="KAH7832969.1"/>
    <property type="molecule type" value="Genomic_DNA"/>
</dbReference>
<comment type="caution">
    <text evidence="1">The sequence shown here is derived from an EMBL/GenBank/DDBJ whole genome shotgun (WGS) entry which is preliminary data.</text>
</comment>
<accession>A0ACB7WX48</accession>
<sequence length="119" mass="13145">MAANKSKSVILERKETLGMILQISILISSSVKILFFSGQVVKVADFGVARVQTEPGLMTAETGTYRWMAPEGGAAVGKEKRARRKVTSQRWDVREAIVTRISQLADVSRHSKGVITKER</sequence>
<evidence type="ECO:0000313" key="1">
    <source>
        <dbReference type="EMBL" id="KAH7832969.1"/>
    </source>
</evidence>
<proteinExistence type="predicted"/>
<reference evidence="1 2" key="1">
    <citation type="journal article" date="2021" name="Hortic Res">
        <title>High-quality reference genome and annotation aids understanding of berry development for evergreen blueberry (Vaccinium darrowii).</title>
        <authorList>
            <person name="Yu J."/>
            <person name="Hulse-Kemp A.M."/>
            <person name="Babiker E."/>
            <person name="Staton M."/>
        </authorList>
    </citation>
    <scope>NUCLEOTIDE SEQUENCE [LARGE SCALE GENOMIC DNA]</scope>
    <source>
        <strain evidence="2">cv. NJ 8807/NJ 8810</strain>
        <tissue evidence="1">Young leaf</tissue>
    </source>
</reference>
<name>A0ACB7WX48_9ERIC</name>
<protein>
    <submittedName>
        <fullName evidence="1">Uncharacterized protein</fullName>
    </submittedName>
</protein>
<organism evidence="1 2">
    <name type="scientific">Vaccinium darrowii</name>
    <dbReference type="NCBI Taxonomy" id="229202"/>
    <lineage>
        <taxon>Eukaryota</taxon>
        <taxon>Viridiplantae</taxon>
        <taxon>Streptophyta</taxon>
        <taxon>Embryophyta</taxon>
        <taxon>Tracheophyta</taxon>
        <taxon>Spermatophyta</taxon>
        <taxon>Magnoliopsida</taxon>
        <taxon>eudicotyledons</taxon>
        <taxon>Gunneridae</taxon>
        <taxon>Pentapetalae</taxon>
        <taxon>asterids</taxon>
        <taxon>Ericales</taxon>
        <taxon>Ericaceae</taxon>
        <taxon>Vaccinioideae</taxon>
        <taxon>Vaccinieae</taxon>
        <taxon>Vaccinium</taxon>
    </lineage>
</organism>
<keyword evidence="2" id="KW-1185">Reference proteome</keyword>
<dbReference type="Proteomes" id="UP000828048">
    <property type="component" value="Chromosome 2"/>
</dbReference>